<name>A0A9D2P0M2_9FIRM</name>
<organism evidence="1 2">
    <name type="scientific">Candidatus Intestinimonas pullistercoris</name>
    <dbReference type="NCBI Taxonomy" id="2838623"/>
    <lineage>
        <taxon>Bacteria</taxon>
        <taxon>Bacillati</taxon>
        <taxon>Bacillota</taxon>
        <taxon>Clostridia</taxon>
        <taxon>Eubacteriales</taxon>
        <taxon>Intestinimonas</taxon>
    </lineage>
</organism>
<dbReference type="Proteomes" id="UP000823882">
    <property type="component" value="Unassembled WGS sequence"/>
</dbReference>
<reference evidence="1" key="1">
    <citation type="journal article" date="2021" name="PeerJ">
        <title>Extensive microbial diversity within the chicken gut microbiome revealed by metagenomics and culture.</title>
        <authorList>
            <person name="Gilroy R."/>
            <person name="Ravi A."/>
            <person name="Getino M."/>
            <person name="Pursley I."/>
            <person name="Horton D.L."/>
            <person name="Alikhan N.F."/>
            <person name="Baker D."/>
            <person name="Gharbi K."/>
            <person name="Hall N."/>
            <person name="Watson M."/>
            <person name="Adriaenssens E.M."/>
            <person name="Foster-Nyarko E."/>
            <person name="Jarju S."/>
            <person name="Secka A."/>
            <person name="Antonio M."/>
            <person name="Oren A."/>
            <person name="Chaudhuri R.R."/>
            <person name="La Ragione R."/>
            <person name="Hildebrand F."/>
            <person name="Pallen M.J."/>
        </authorList>
    </citation>
    <scope>NUCLEOTIDE SEQUENCE</scope>
    <source>
        <strain evidence="1">CHK186-1790</strain>
    </source>
</reference>
<feature type="non-terminal residue" evidence="1">
    <location>
        <position position="130"/>
    </location>
</feature>
<dbReference type="EMBL" id="DWWJ01000189">
    <property type="protein sequence ID" value="HJC41890.1"/>
    <property type="molecule type" value="Genomic_DNA"/>
</dbReference>
<dbReference type="AlphaFoldDB" id="A0A9D2P0M2"/>
<accession>A0A9D2P0M2</accession>
<protein>
    <submittedName>
        <fullName evidence="1">DUF3795 domain-containing protein</fullName>
    </submittedName>
</protein>
<reference evidence="1" key="2">
    <citation type="submission" date="2021-04" db="EMBL/GenBank/DDBJ databases">
        <authorList>
            <person name="Gilroy R."/>
        </authorList>
    </citation>
    <scope>NUCLEOTIDE SEQUENCE</scope>
    <source>
        <strain evidence="1">CHK186-1790</strain>
    </source>
</reference>
<proteinExistence type="predicted"/>
<evidence type="ECO:0000313" key="1">
    <source>
        <dbReference type="EMBL" id="HJC41890.1"/>
    </source>
</evidence>
<sequence>MKDYRRAHPGFSLCGLPCALCPMHLGGRCPGCGGGEGHQPCPVIRCARDHGAPEFCFQCGAWPCARYEAPEAFDSFVTHQAKRRDLERARAMGLEAYLEEQDQRARLLAWLLEHCDAGRQKSLFCTAAAL</sequence>
<gene>
    <name evidence="1" type="ORF">H9701_10125</name>
</gene>
<evidence type="ECO:0000313" key="2">
    <source>
        <dbReference type="Proteomes" id="UP000823882"/>
    </source>
</evidence>
<comment type="caution">
    <text evidence="1">The sequence shown here is derived from an EMBL/GenBank/DDBJ whole genome shotgun (WGS) entry which is preliminary data.</text>
</comment>